<proteinExistence type="predicted"/>
<comment type="caution">
    <text evidence="2">The sequence shown here is derived from an EMBL/GenBank/DDBJ whole genome shotgun (WGS) entry which is preliminary data.</text>
</comment>
<feature type="chain" id="PRO_5020405804" evidence="1">
    <location>
        <begin position="29"/>
        <end position="312"/>
    </location>
</feature>
<accession>A0A4U3LLE3</accession>
<sequence length="312" mass="32350">MFRKTVGLASAAVLALGLGAAAASSAQAKPTAQSGTTATTAACALRLGSVTANGAFTSRMINATAPITVGGVRGTAGVFPANGVQHISTVVGRPLGGGEESRSGLTVMSGALYSSSFVVDSESQIDPHYPHNNLRIGGGWANYRFIEQSIHRPADAGSPARTTLYGQQTNGVMNRWVADGTSWRSTGGVGGLSTVKSMTLINRTDTSETFIANTRAGTLLTVTWPTKYNAVTTGKTVRSSTWQGFEQLIATKCGTNGTLLLGIDRDTKSGYLYAVGHANGASTVIKSLGKVPLTFSDPQYFRIAPQSDPLNG</sequence>
<dbReference type="AlphaFoldDB" id="A0A4U3LLE3"/>
<keyword evidence="1" id="KW-0732">Signal</keyword>
<dbReference type="EMBL" id="SZPZ01000004">
    <property type="protein sequence ID" value="TKK76400.1"/>
    <property type="molecule type" value="Genomic_DNA"/>
</dbReference>
<dbReference type="RefSeq" id="WP_137257267.1">
    <property type="nucleotide sequence ID" value="NZ_JBHSPQ010000003.1"/>
</dbReference>
<gene>
    <name evidence="2" type="ORF">FDA38_28830</name>
</gene>
<evidence type="ECO:0000313" key="2">
    <source>
        <dbReference type="EMBL" id="TKK76400.1"/>
    </source>
</evidence>
<dbReference type="Proteomes" id="UP000305836">
    <property type="component" value="Unassembled WGS sequence"/>
</dbReference>
<protein>
    <submittedName>
        <fullName evidence="2">Uncharacterized protein</fullName>
    </submittedName>
</protein>
<reference evidence="2 3" key="1">
    <citation type="submission" date="2019-04" db="EMBL/GenBank/DDBJ databases">
        <title>Kribbella sp. NEAU-THZ 27 nov., a novel actinomycete isolated from soil.</title>
        <authorList>
            <person name="Duan L."/>
        </authorList>
    </citation>
    <scope>NUCLEOTIDE SEQUENCE [LARGE SCALE GENOMIC DNA]</scope>
    <source>
        <strain evidence="3">NEAU-THZ27</strain>
    </source>
</reference>
<feature type="signal peptide" evidence="1">
    <location>
        <begin position="1"/>
        <end position="28"/>
    </location>
</feature>
<keyword evidence="3" id="KW-1185">Reference proteome</keyword>
<name>A0A4U3LLE3_9ACTN</name>
<dbReference type="OrthoDB" id="5178952at2"/>
<evidence type="ECO:0000313" key="3">
    <source>
        <dbReference type="Proteomes" id="UP000305836"/>
    </source>
</evidence>
<evidence type="ECO:0000256" key="1">
    <source>
        <dbReference type="SAM" id="SignalP"/>
    </source>
</evidence>
<organism evidence="2 3">
    <name type="scientific">Kribbella jiaozuonensis</name>
    <dbReference type="NCBI Taxonomy" id="2575441"/>
    <lineage>
        <taxon>Bacteria</taxon>
        <taxon>Bacillati</taxon>
        <taxon>Actinomycetota</taxon>
        <taxon>Actinomycetes</taxon>
        <taxon>Propionibacteriales</taxon>
        <taxon>Kribbellaceae</taxon>
        <taxon>Kribbella</taxon>
    </lineage>
</organism>